<feature type="region of interest" description="Disordered" evidence="6">
    <location>
        <begin position="271"/>
        <end position="308"/>
    </location>
</feature>
<gene>
    <name evidence="8" type="ORF">E8A74_15960</name>
</gene>
<keyword evidence="4 7" id="KW-1133">Transmembrane helix</keyword>
<dbReference type="PANTHER" id="PTHR30213:SF0">
    <property type="entry name" value="UPF0761 MEMBRANE PROTEIN YIHY"/>
    <property type="match status" value="1"/>
</dbReference>
<accession>A0A4U1JD86</accession>
<dbReference type="InterPro" id="IPR017039">
    <property type="entry name" value="Virul_fac_BrkB"/>
</dbReference>
<dbReference type="EMBL" id="SSMQ01000014">
    <property type="protein sequence ID" value="TKD08413.1"/>
    <property type="molecule type" value="Genomic_DNA"/>
</dbReference>
<keyword evidence="2" id="KW-1003">Cell membrane</keyword>
<dbReference type="Proteomes" id="UP000309215">
    <property type="component" value="Unassembled WGS sequence"/>
</dbReference>
<sequence length="308" mass="32839">MWDRRHLSVLASSAFRALGRLVHYLDLHDAPRAASAMAFDAFLSIIPLLAVAGWALHRLRDAAAELLGSLLSAAPPSVSAALGEDFFRISDAKALVLAPLGLLAFLWVASGGAATAIGVFETMFVCTPRPWWKRRLVGVALVLGAIPFVGIATALGILFTHVTGSLGGALVAAAGPAVIVTALIAAFFRLTITRPATVRRRVWPGALVTVSLWAIVSTLFSVYVRSLARYATLYGTLANVAVLLFWLWLLSMALLVGGEVNAQLEGVRDPHDDAQERWASPKAEGPRSIQPPPPPESVLRPKRTASSE</sequence>
<organism evidence="8 9">
    <name type="scientific">Polyangium fumosum</name>
    <dbReference type="NCBI Taxonomy" id="889272"/>
    <lineage>
        <taxon>Bacteria</taxon>
        <taxon>Pseudomonadati</taxon>
        <taxon>Myxococcota</taxon>
        <taxon>Polyangia</taxon>
        <taxon>Polyangiales</taxon>
        <taxon>Polyangiaceae</taxon>
        <taxon>Polyangium</taxon>
    </lineage>
</organism>
<evidence type="ECO:0000256" key="4">
    <source>
        <dbReference type="ARBA" id="ARBA00022989"/>
    </source>
</evidence>
<dbReference type="AlphaFoldDB" id="A0A4U1JD86"/>
<dbReference type="PANTHER" id="PTHR30213">
    <property type="entry name" value="INNER MEMBRANE PROTEIN YHJD"/>
    <property type="match status" value="1"/>
</dbReference>
<feature type="transmembrane region" description="Helical" evidence="7">
    <location>
        <begin position="35"/>
        <end position="56"/>
    </location>
</feature>
<evidence type="ECO:0000256" key="2">
    <source>
        <dbReference type="ARBA" id="ARBA00022475"/>
    </source>
</evidence>
<protein>
    <submittedName>
        <fullName evidence="8">YihY/virulence factor BrkB family protein</fullName>
    </submittedName>
</protein>
<evidence type="ECO:0000313" key="8">
    <source>
        <dbReference type="EMBL" id="TKD08413.1"/>
    </source>
</evidence>
<keyword evidence="9" id="KW-1185">Reference proteome</keyword>
<feature type="transmembrane region" description="Helical" evidence="7">
    <location>
        <begin position="63"/>
        <end position="82"/>
    </location>
</feature>
<feature type="transmembrane region" description="Helical" evidence="7">
    <location>
        <begin position="236"/>
        <end position="256"/>
    </location>
</feature>
<feature type="transmembrane region" description="Helical" evidence="7">
    <location>
        <begin position="202"/>
        <end position="224"/>
    </location>
</feature>
<comment type="subcellular location">
    <subcellularLocation>
        <location evidence="1">Cell membrane</location>
        <topology evidence="1">Multi-pass membrane protein</topology>
    </subcellularLocation>
</comment>
<keyword evidence="5 7" id="KW-0472">Membrane</keyword>
<reference evidence="8 9" key="1">
    <citation type="submission" date="2019-04" db="EMBL/GenBank/DDBJ databases">
        <authorList>
            <person name="Li Y."/>
            <person name="Wang J."/>
        </authorList>
    </citation>
    <scope>NUCLEOTIDE SEQUENCE [LARGE SCALE GENOMIC DNA]</scope>
    <source>
        <strain evidence="8 9">DSM 14668</strain>
    </source>
</reference>
<feature type="transmembrane region" description="Helical" evidence="7">
    <location>
        <begin position="102"/>
        <end position="124"/>
    </location>
</feature>
<name>A0A4U1JD86_9BACT</name>
<evidence type="ECO:0000256" key="6">
    <source>
        <dbReference type="SAM" id="MobiDB-lite"/>
    </source>
</evidence>
<dbReference type="PIRSF" id="PIRSF035875">
    <property type="entry name" value="RNase_BN"/>
    <property type="match status" value="1"/>
</dbReference>
<feature type="transmembrane region" description="Helical" evidence="7">
    <location>
        <begin position="166"/>
        <end position="190"/>
    </location>
</feature>
<keyword evidence="3 7" id="KW-0812">Transmembrane</keyword>
<dbReference type="OrthoDB" id="5504627at2"/>
<dbReference type="RefSeq" id="WP_136929873.1">
    <property type="nucleotide sequence ID" value="NZ_SSMQ01000014.1"/>
</dbReference>
<dbReference type="GO" id="GO:0005886">
    <property type="term" value="C:plasma membrane"/>
    <property type="evidence" value="ECO:0007669"/>
    <property type="project" value="UniProtKB-SubCell"/>
</dbReference>
<dbReference type="Pfam" id="PF03631">
    <property type="entry name" value="Virul_fac_BrkB"/>
    <property type="match status" value="1"/>
</dbReference>
<comment type="caution">
    <text evidence="8">The sequence shown here is derived from an EMBL/GenBank/DDBJ whole genome shotgun (WGS) entry which is preliminary data.</text>
</comment>
<evidence type="ECO:0000313" key="9">
    <source>
        <dbReference type="Proteomes" id="UP000309215"/>
    </source>
</evidence>
<evidence type="ECO:0000256" key="5">
    <source>
        <dbReference type="ARBA" id="ARBA00023136"/>
    </source>
</evidence>
<evidence type="ECO:0000256" key="7">
    <source>
        <dbReference type="SAM" id="Phobius"/>
    </source>
</evidence>
<evidence type="ECO:0000256" key="1">
    <source>
        <dbReference type="ARBA" id="ARBA00004651"/>
    </source>
</evidence>
<feature type="transmembrane region" description="Helical" evidence="7">
    <location>
        <begin position="136"/>
        <end position="160"/>
    </location>
</feature>
<evidence type="ECO:0000256" key="3">
    <source>
        <dbReference type="ARBA" id="ARBA00022692"/>
    </source>
</evidence>
<proteinExistence type="predicted"/>